<feature type="signal peptide" evidence="1">
    <location>
        <begin position="1"/>
        <end position="25"/>
    </location>
</feature>
<name>A0ABC9FEZ3_9POAL</name>
<sequence length="102" mass="11450">MLIVKVASFVIYVFLLTLCSREAMARGLTKDQLVGSSIPGPYPCGDHIIDSHGICDDDHCSRLCEAEFERYYRIISGIGKCICFNPSDHTCYCEVICNQRHS</sequence>
<feature type="chain" id="PRO_5044840115" evidence="1">
    <location>
        <begin position="26"/>
        <end position="102"/>
    </location>
</feature>
<dbReference type="EMBL" id="OZ075116">
    <property type="protein sequence ID" value="CAL5074063.1"/>
    <property type="molecule type" value="Genomic_DNA"/>
</dbReference>
<keyword evidence="3" id="KW-1185">Reference proteome</keyword>
<evidence type="ECO:0000313" key="2">
    <source>
        <dbReference type="EMBL" id="CAL5074063.1"/>
    </source>
</evidence>
<gene>
    <name evidence="2" type="ORF">URODEC1_LOCUS104993</name>
</gene>
<reference evidence="3" key="1">
    <citation type="submission" date="2024-06" db="EMBL/GenBank/DDBJ databases">
        <authorList>
            <person name="Ryan C."/>
        </authorList>
    </citation>
    <scope>NUCLEOTIDE SEQUENCE [LARGE SCALE GENOMIC DNA]</scope>
</reference>
<dbReference type="Proteomes" id="UP001497457">
    <property type="component" value="Chromosome 6rd"/>
</dbReference>
<accession>A0ABC9FEZ3</accession>
<proteinExistence type="predicted"/>
<evidence type="ECO:0000313" key="3">
    <source>
        <dbReference type="Proteomes" id="UP001497457"/>
    </source>
</evidence>
<dbReference type="AlphaFoldDB" id="A0ABC9FEZ3"/>
<organism evidence="2 3">
    <name type="scientific">Urochloa decumbens</name>
    <dbReference type="NCBI Taxonomy" id="240449"/>
    <lineage>
        <taxon>Eukaryota</taxon>
        <taxon>Viridiplantae</taxon>
        <taxon>Streptophyta</taxon>
        <taxon>Embryophyta</taxon>
        <taxon>Tracheophyta</taxon>
        <taxon>Spermatophyta</taxon>
        <taxon>Magnoliopsida</taxon>
        <taxon>Liliopsida</taxon>
        <taxon>Poales</taxon>
        <taxon>Poaceae</taxon>
        <taxon>PACMAD clade</taxon>
        <taxon>Panicoideae</taxon>
        <taxon>Panicodae</taxon>
        <taxon>Paniceae</taxon>
        <taxon>Melinidinae</taxon>
        <taxon>Urochloa</taxon>
    </lineage>
</organism>
<evidence type="ECO:0000256" key="1">
    <source>
        <dbReference type="SAM" id="SignalP"/>
    </source>
</evidence>
<protein>
    <submittedName>
        <fullName evidence="2">Uncharacterized protein</fullName>
    </submittedName>
</protein>
<keyword evidence="1" id="KW-0732">Signal</keyword>
<reference evidence="2 3" key="2">
    <citation type="submission" date="2024-10" db="EMBL/GenBank/DDBJ databases">
        <authorList>
            <person name="Ryan C."/>
        </authorList>
    </citation>
    <scope>NUCLEOTIDE SEQUENCE [LARGE SCALE GENOMIC DNA]</scope>
</reference>